<dbReference type="Gene3D" id="3.90.1210.10">
    <property type="entry name" value="Antifreeze-like/N-acetylneuraminic acid synthase C-terminal domain"/>
    <property type="match status" value="1"/>
</dbReference>
<dbReference type="Proteomes" id="UP000179524">
    <property type="component" value="Unassembled WGS sequence"/>
</dbReference>
<dbReference type="PROSITE" id="PS50844">
    <property type="entry name" value="AFP_LIKE"/>
    <property type="match status" value="1"/>
</dbReference>
<dbReference type="SUPFAM" id="SSF51569">
    <property type="entry name" value="Aldolase"/>
    <property type="match status" value="1"/>
</dbReference>
<dbReference type="RefSeq" id="WP_071308746.1">
    <property type="nucleotide sequence ID" value="NZ_MLQR01000004.1"/>
</dbReference>
<dbReference type="NCBIfam" id="TIGR03569">
    <property type="entry name" value="NeuB_NnaB"/>
    <property type="match status" value="1"/>
</dbReference>
<feature type="domain" description="AFP-like" evidence="1">
    <location>
        <begin position="312"/>
        <end position="363"/>
    </location>
</feature>
<dbReference type="PANTHER" id="PTHR42966:SF1">
    <property type="entry name" value="SIALIC ACID SYNTHASE"/>
    <property type="match status" value="1"/>
</dbReference>
<evidence type="ECO:0000313" key="2">
    <source>
        <dbReference type="EMBL" id="OIJ16761.1"/>
    </source>
</evidence>
<organism evidence="2 3">
    <name type="scientific">Anaerobacillus alkalilacustris</name>
    <dbReference type="NCBI Taxonomy" id="393763"/>
    <lineage>
        <taxon>Bacteria</taxon>
        <taxon>Bacillati</taxon>
        <taxon>Bacillota</taxon>
        <taxon>Bacilli</taxon>
        <taxon>Bacillales</taxon>
        <taxon>Bacillaceae</taxon>
        <taxon>Anaerobacillus</taxon>
    </lineage>
</organism>
<evidence type="ECO:0000313" key="3">
    <source>
        <dbReference type="Proteomes" id="UP000179524"/>
    </source>
</evidence>
<keyword evidence="3" id="KW-1185">Reference proteome</keyword>
<dbReference type="InterPro" id="IPR057736">
    <property type="entry name" value="SAF_PseI/NeuA/NeuB"/>
</dbReference>
<dbReference type="AlphaFoldDB" id="A0A1S2LW35"/>
<dbReference type="InterPro" id="IPR013132">
    <property type="entry name" value="PseI/NeuA/B-like_N"/>
</dbReference>
<name>A0A1S2LW35_9BACI</name>
<dbReference type="InterPro" id="IPR006190">
    <property type="entry name" value="SAF_AFP_Neu5Ac"/>
</dbReference>
<accession>A0A1S2LW35</accession>
<proteinExistence type="predicted"/>
<comment type="caution">
    <text evidence="2">The sequence shown here is derived from an EMBL/GenBank/DDBJ whole genome shotgun (WGS) entry which is preliminary data.</text>
</comment>
<evidence type="ECO:0000259" key="1">
    <source>
        <dbReference type="PROSITE" id="PS50844"/>
    </source>
</evidence>
<dbReference type="InterPro" id="IPR013785">
    <property type="entry name" value="Aldolase_TIM"/>
</dbReference>
<dbReference type="GO" id="GO:0016051">
    <property type="term" value="P:carbohydrate biosynthetic process"/>
    <property type="evidence" value="ECO:0007669"/>
    <property type="project" value="InterPro"/>
</dbReference>
<dbReference type="InterPro" id="IPR051690">
    <property type="entry name" value="PseI-like"/>
</dbReference>
<dbReference type="Pfam" id="PF03102">
    <property type="entry name" value="NeuB"/>
    <property type="match status" value="1"/>
</dbReference>
<dbReference type="InterPro" id="IPR020007">
    <property type="entry name" value="NeuB/NeuA"/>
</dbReference>
<dbReference type="Pfam" id="PF08666">
    <property type="entry name" value="SAF"/>
    <property type="match status" value="1"/>
</dbReference>
<dbReference type="EMBL" id="MLQR01000004">
    <property type="protein sequence ID" value="OIJ16761.1"/>
    <property type="molecule type" value="Genomic_DNA"/>
</dbReference>
<dbReference type="InterPro" id="IPR013974">
    <property type="entry name" value="SAF"/>
</dbReference>
<dbReference type="CDD" id="cd11615">
    <property type="entry name" value="SAF_NeuB_like"/>
    <property type="match status" value="1"/>
</dbReference>
<reference evidence="2 3" key="1">
    <citation type="submission" date="2016-10" db="EMBL/GenBank/DDBJ databases">
        <title>Draft genome sequences of four alkaliphilic bacteria belonging to the Anaerobacillus genus.</title>
        <authorList>
            <person name="Bassil N.M."/>
            <person name="Lloyd J.R."/>
        </authorList>
    </citation>
    <scope>NUCLEOTIDE SEQUENCE [LARGE SCALE GENOMIC DNA]</scope>
    <source>
        <strain evidence="2 3">DSM 18345</strain>
    </source>
</reference>
<protein>
    <submittedName>
        <fullName evidence="2">N-acetylneuraminate synthase</fullName>
    </submittedName>
</protein>
<dbReference type="PANTHER" id="PTHR42966">
    <property type="entry name" value="N-ACETYLNEURAMINATE SYNTHASE"/>
    <property type="match status" value="1"/>
</dbReference>
<dbReference type="Gene3D" id="3.20.20.70">
    <property type="entry name" value="Aldolase class I"/>
    <property type="match status" value="1"/>
</dbReference>
<dbReference type="InterPro" id="IPR036732">
    <property type="entry name" value="AFP_Neu5c_C_sf"/>
</dbReference>
<sequence>MSNKNSVFIIAEIGVNHNGSLEMAKELIDICAEAGVNAVKFQTFKAEEMVASHAPKADYQLKSTDEKESQFEMIKKLELDHDMHFILKSYAVKKQLQFLSTSFDIESLGFLVETLNLPILKIASGEITNAPLLLRAAMSGKKIILSTGMSTLGEIEEALGVLAFGYKEGKANITVPSHEAFKKAYYSIEGQNLLQQHVSLLHCTTEYPTPFEEVNLHVLETLQQCFGLKVGYSDHTQGIAVALGAAALGATIIEKHITLDRSLPGPDHMASLEPQELTEMVKGIRQIELALGNRYKKPMPTEMKNQDIARKSIVAARNIQKGEIFTEENLTVKRPGSGLSPFKYWDLLGKLAVKSYLKDEVMK</sequence>
<dbReference type="SUPFAM" id="SSF51269">
    <property type="entry name" value="AFP III-like domain"/>
    <property type="match status" value="1"/>
</dbReference>
<dbReference type="GO" id="GO:0047444">
    <property type="term" value="F:N-acylneuraminate-9-phosphate synthase activity"/>
    <property type="evidence" value="ECO:0007669"/>
    <property type="project" value="TreeGrafter"/>
</dbReference>
<gene>
    <name evidence="2" type="ORF">BKP37_05925</name>
</gene>